<dbReference type="AlphaFoldDB" id="R0G993"/>
<name>R0G993_9BRAS</name>
<evidence type="ECO:0008006" key="4">
    <source>
        <dbReference type="Google" id="ProtNLM"/>
    </source>
</evidence>
<protein>
    <recommendedName>
        <fullName evidence="4">Prolamin-like domain-containing protein</fullName>
    </recommendedName>
</protein>
<dbReference type="OrthoDB" id="1045309at2759"/>
<reference evidence="3" key="1">
    <citation type="journal article" date="2013" name="Nat. Genet.">
        <title>The Capsella rubella genome and the genomic consequences of rapid mating system evolution.</title>
        <authorList>
            <person name="Slotte T."/>
            <person name="Hazzouri K.M."/>
            <person name="Agren J.A."/>
            <person name="Koenig D."/>
            <person name="Maumus F."/>
            <person name="Guo Y.L."/>
            <person name="Steige K."/>
            <person name="Platts A.E."/>
            <person name="Escobar J.S."/>
            <person name="Newman L.K."/>
            <person name="Wang W."/>
            <person name="Mandakova T."/>
            <person name="Vello E."/>
            <person name="Smith L.M."/>
            <person name="Henz S.R."/>
            <person name="Steffen J."/>
            <person name="Takuno S."/>
            <person name="Brandvain Y."/>
            <person name="Coop G."/>
            <person name="Andolfatto P."/>
            <person name="Hu T.T."/>
            <person name="Blanchette M."/>
            <person name="Clark R.M."/>
            <person name="Quesneville H."/>
            <person name="Nordborg M."/>
            <person name="Gaut B.S."/>
            <person name="Lysak M.A."/>
            <person name="Jenkins J."/>
            <person name="Grimwood J."/>
            <person name="Chapman J."/>
            <person name="Prochnik S."/>
            <person name="Shu S."/>
            <person name="Rokhsar D."/>
            <person name="Schmutz J."/>
            <person name="Weigel D."/>
            <person name="Wright S.I."/>
        </authorList>
    </citation>
    <scope>NUCLEOTIDE SEQUENCE [LARGE SCALE GENOMIC DNA]</scope>
    <source>
        <strain evidence="3">cv. Monte Gargano</strain>
    </source>
</reference>
<proteinExistence type="predicted"/>
<dbReference type="EMBL" id="KB870807">
    <property type="protein sequence ID" value="EOA32096.1"/>
    <property type="molecule type" value="Genomic_DNA"/>
</dbReference>
<feature type="chain" id="PRO_5004351074" description="Prolamin-like domain-containing protein" evidence="1">
    <location>
        <begin position="17"/>
        <end position="96"/>
    </location>
</feature>
<gene>
    <name evidence="2" type="ORF">CARUB_v10015345mg</name>
</gene>
<feature type="signal peptide" evidence="1">
    <location>
        <begin position="1"/>
        <end position="16"/>
    </location>
</feature>
<organism evidence="2 3">
    <name type="scientific">Capsella rubella</name>
    <dbReference type="NCBI Taxonomy" id="81985"/>
    <lineage>
        <taxon>Eukaryota</taxon>
        <taxon>Viridiplantae</taxon>
        <taxon>Streptophyta</taxon>
        <taxon>Embryophyta</taxon>
        <taxon>Tracheophyta</taxon>
        <taxon>Spermatophyta</taxon>
        <taxon>Magnoliopsida</taxon>
        <taxon>eudicotyledons</taxon>
        <taxon>Gunneridae</taxon>
        <taxon>Pentapetalae</taxon>
        <taxon>rosids</taxon>
        <taxon>malvids</taxon>
        <taxon>Brassicales</taxon>
        <taxon>Brassicaceae</taxon>
        <taxon>Camelineae</taxon>
        <taxon>Capsella</taxon>
    </lineage>
</organism>
<evidence type="ECO:0000256" key="1">
    <source>
        <dbReference type="SAM" id="SignalP"/>
    </source>
</evidence>
<accession>R0G993</accession>
<evidence type="ECO:0000313" key="2">
    <source>
        <dbReference type="EMBL" id="EOA32096.1"/>
    </source>
</evidence>
<keyword evidence="1" id="KW-0732">Signal</keyword>
<dbReference type="KEGG" id="crb:17891508"/>
<evidence type="ECO:0000313" key="3">
    <source>
        <dbReference type="Proteomes" id="UP000029121"/>
    </source>
</evidence>
<dbReference type="Proteomes" id="UP000029121">
    <property type="component" value="Unassembled WGS sequence"/>
</dbReference>
<keyword evidence="3" id="KW-1185">Reference proteome</keyword>
<sequence length="96" mass="10429">MLLFVLTLVSILVCKASEAGQDPSHVCSKTDTSPIDNIPGCFDAVRLAADADTRWLSSDCCKAVRTLPYCLLVIFPTKLAVNTITLRNICIKKFPG</sequence>